<gene>
    <name evidence="1" type="ORF">LCGC14_1640730</name>
</gene>
<organism evidence="1">
    <name type="scientific">marine sediment metagenome</name>
    <dbReference type="NCBI Taxonomy" id="412755"/>
    <lineage>
        <taxon>unclassified sequences</taxon>
        <taxon>metagenomes</taxon>
        <taxon>ecological metagenomes</taxon>
    </lineage>
</organism>
<evidence type="ECO:0000313" key="1">
    <source>
        <dbReference type="EMBL" id="KKM20912.1"/>
    </source>
</evidence>
<comment type="caution">
    <text evidence="1">The sequence shown here is derived from an EMBL/GenBank/DDBJ whole genome shotgun (WGS) entry which is preliminary data.</text>
</comment>
<accession>A0A0F9I0B8</accession>
<sequence>MVMFQKNDITVTRFRYLIESLDKKCINTKKDIADVVVQAQNTLREKYGKEVELLDLTEDINDYIPNEYSDMDCTEAAVAYIQLLK</sequence>
<proteinExistence type="predicted"/>
<reference evidence="1" key="1">
    <citation type="journal article" date="2015" name="Nature">
        <title>Complex archaea that bridge the gap between prokaryotes and eukaryotes.</title>
        <authorList>
            <person name="Spang A."/>
            <person name="Saw J.H."/>
            <person name="Jorgensen S.L."/>
            <person name="Zaremba-Niedzwiedzka K."/>
            <person name="Martijn J."/>
            <person name="Lind A.E."/>
            <person name="van Eijk R."/>
            <person name="Schleper C."/>
            <person name="Guy L."/>
            <person name="Ettema T.J."/>
        </authorList>
    </citation>
    <scope>NUCLEOTIDE SEQUENCE</scope>
</reference>
<protein>
    <submittedName>
        <fullName evidence="1">Uncharacterized protein</fullName>
    </submittedName>
</protein>
<dbReference type="AlphaFoldDB" id="A0A0F9I0B8"/>
<dbReference type="EMBL" id="LAZR01013671">
    <property type="protein sequence ID" value="KKM20912.1"/>
    <property type="molecule type" value="Genomic_DNA"/>
</dbReference>
<name>A0A0F9I0B8_9ZZZZ</name>